<sequence length="130" mass="14493">MESIVLPVKLEDSLEGLAESVGLLSQTPHSLKIQFQTKDAILGLIKSGVKVIEIPMKNVLEISIKKSIFSHKIIISVDDLNYVSQLPYTGNHEISLSVSRKNIDQAIDFVRSIRLDMSERVYNQAIKDAS</sequence>
<evidence type="ECO:0000313" key="2">
    <source>
        <dbReference type="Proteomes" id="UP001548189"/>
    </source>
</evidence>
<dbReference type="EMBL" id="JBEVCJ010000002">
    <property type="protein sequence ID" value="MET1254085.1"/>
    <property type="molecule type" value="Genomic_DNA"/>
</dbReference>
<evidence type="ECO:0000313" key="1">
    <source>
        <dbReference type="EMBL" id="MET1254085.1"/>
    </source>
</evidence>
<dbReference type="Proteomes" id="UP001548189">
    <property type="component" value="Unassembled WGS sequence"/>
</dbReference>
<keyword evidence="2" id="KW-1185">Reference proteome</keyword>
<accession>A0ABV2BQ59</accession>
<name>A0ABV2BQ59_9GAMM</name>
<comment type="caution">
    <text evidence="1">The sequence shown here is derived from an EMBL/GenBank/DDBJ whole genome shotgun (WGS) entry which is preliminary data.</text>
</comment>
<proteinExistence type="predicted"/>
<protein>
    <submittedName>
        <fullName evidence="1">Uncharacterized protein</fullName>
    </submittedName>
</protein>
<organism evidence="1 2">
    <name type="scientific">Aliikangiella maris</name>
    <dbReference type="NCBI Taxonomy" id="3162458"/>
    <lineage>
        <taxon>Bacteria</taxon>
        <taxon>Pseudomonadati</taxon>
        <taxon>Pseudomonadota</taxon>
        <taxon>Gammaproteobacteria</taxon>
        <taxon>Oceanospirillales</taxon>
        <taxon>Pleioneaceae</taxon>
        <taxon>Aliikangiella</taxon>
    </lineage>
</organism>
<reference evidence="1 2" key="1">
    <citation type="submission" date="2024-06" db="EMBL/GenBank/DDBJ databases">
        <authorList>
            <person name="Li F."/>
        </authorList>
    </citation>
    <scope>NUCLEOTIDE SEQUENCE [LARGE SCALE GENOMIC DNA]</scope>
    <source>
        <strain evidence="1 2">GXAS 311</strain>
    </source>
</reference>
<gene>
    <name evidence="1" type="ORF">ABVT43_02995</name>
</gene>